<keyword evidence="6" id="KW-0521">NADP</keyword>
<organism evidence="12 13">
    <name type="scientific">Ceratosolen solmsi marchali</name>
    <dbReference type="NCBI Taxonomy" id="326594"/>
    <lineage>
        <taxon>Eukaryota</taxon>
        <taxon>Metazoa</taxon>
        <taxon>Ecdysozoa</taxon>
        <taxon>Arthropoda</taxon>
        <taxon>Hexapoda</taxon>
        <taxon>Insecta</taxon>
        <taxon>Pterygota</taxon>
        <taxon>Neoptera</taxon>
        <taxon>Endopterygota</taxon>
        <taxon>Hymenoptera</taxon>
        <taxon>Apocrita</taxon>
        <taxon>Proctotrupomorpha</taxon>
        <taxon>Chalcidoidea</taxon>
        <taxon>Agaonidae</taxon>
        <taxon>Agaoninae</taxon>
        <taxon>Ceratosolen</taxon>
    </lineage>
</organism>
<accession>A0AAJ6YPE3</accession>
<evidence type="ECO:0000256" key="3">
    <source>
        <dbReference type="ARBA" id="ARBA00022643"/>
    </source>
</evidence>
<dbReference type="InterPro" id="IPR035587">
    <property type="entry name" value="DUS-like_FMN-bd"/>
</dbReference>
<evidence type="ECO:0000256" key="5">
    <source>
        <dbReference type="ARBA" id="ARBA00022694"/>
    </source>
</evidence>
<evidence type="ECO:0000256" key="6">
    <source>
        <dbReference type="ARBA" id="ARBA00022857"/>
    </source>
</evidence>
<dbReference type="PROSITE" id="PS01136">
    <property type="entry name" value="UPF0034"/>
    <property type="match status" value="1"/>
</dbReference>
<keyword evidence="12" id="KW-1185">Reference proteome</keyword>
<dbReference type="PANTHER" id="PTHR11082:SF31">
    <property type="entry name" value="TRNA-DIHYDROURIDINE(20A_20B) SYNTHASE [NAD(P)+]-LIKE"/>
    <property type="match status" value="1"/>
</dbReference>
<dbReference type="GO" id="GO:0006397">
    <property type="term" value="P:mRNA processing"/>
    <property type="evidence" value="ECO:0007669"/>
    <property type="project" value="UniProtKB-KW"/>
</dbReference>
<dbReference type="GO" id="GO:0102266">
    <property type="term" value="F:tRNA-dihydrouridine20a synthase activity"/>
    <property type="evidence" value="ECO:0007669"/>
    <property type="project" value="UniProtKB-ARBA"/>
</dbReference>
<dbReference type="GeneID" id="105365352"/>
<dbReference type="CDD" id="cd02801">
    <property type="entry name" value="DUS_like_FMN"/>
    <property type="match status" value="1"/>
</dbReference>
<reference evidence="13" key="1">
    <citation type="submission" date="2025-08" db="UniProtKB">
        <authorList>
            <consortium name="RefSeq"/>
        </authorList>
    </citation>
    <scope>IDENTIFICATION</scope>
</reference>
<dbReference type="FunFam" id="3.20.20.70:FF:000159">
    <property type="entry name" value="tRNA-dihydrouridine synthase 4"/>
    <property type="match status" value="1"/>
</dbReference>
<dbReference type="GO" id="GO:0102267">
    <property type="term" value="F:tRNA-dihydrouridine20b synthase activity"/>
    <property type="evidence" value="ECO:0007669"/>
    <property type="project" value="UniProtKB-ARBA"/>
</dbReference>
<evidence type="ECO:0000256" key="8">
    <source>
        <dbReference type="ARBA" id="ARBA00023027"/>
    </source>
</evidence>
<keyword evidence="4" id="KW-0507">mRNA processing</keyword>
<comment type="cofactor">
    <cofactor evidence="1">
        <name>FMN</name>
        <dbReference type="ChEBI" id="CHEBI:58210"/>
    </cofactor>
</comment>
<evidence type="ECO:0000259" key="11">
    <source>
        <dbReference type="Pfam" id="PF01207"/>
    </source>
</evidence>
<evidence type="ECO:0000256" key="1">
    <source>
        <dbReference type="ARBA" id="ARBA00001917"/>
    </source>
</evidence>
<evidence type="ECO:0000256" key="10">
    <source>
        <dbReference type="ARBA" id="ARBA00078338"/>
    </source>
</evidence>
<feature type="domain" description="DUS-like FMN-binding" evidence="11">
    <location>
        <begin position="18"/>
        <end position="294"/>
    </location>
</feature>
<keyword evidence="5" id="KW-0819">tRNA processing</keyword>
<protein>
    <recommendedName>
        <fullName evidence="9">tRNA-dihydrouridine(20a/20b) synthase [NAD(P)+]</fullName>
    </recommendedName>
    <alternativeName>
        <fullName evidence="10">tRNA-dihydrouridine synthase 4</fullName>
    </alternativeName>
</protein>
<evidence type="ECO:0000313" key="12">
    <source>
        <dbReference type="Proteomes" id="UP000695007"/>
    </source>
</evidence>
<dbReference type="InterPro" id="IPR018517">
    <property type="entry name" value="tRNA_hU_synthase_CS"/>
</dbReference>
<dbReference type="KEGG" id="csol:105365352"/>
<sequence length="348" mass="39809">MSSDVLDLLREPRMTKICAPMVRYSKIQFRTLVRKYNCDLCFTPMILADSFVKSSAARASEFTTNKNDKPLIVQFAAKEIDYFVGAAELIAPYSNGVDLNCGCPQRWALKDGYGADLLTKPELVKDLVYQVRNRISKPFSVSIKIRILKDIKRTIELCQAVEHAGLSFLTVHARTPQMRNEPIQLESLKLVKSCVQLPVIANGNVKCLEDAMNLYTESNCNGIMVAGGILNNPALFSGYRSTPVECIRDWINITSSVPTTFLCFHNHLVFMLEKVLNKKEKQVFNYLNNVNDVYDFLNKRFDITPKMLYREYELTNCEYQVLPQIRHPKNINFDEDEDCSLSLENLFI</sequence>
<dbReference type="Pfam" id="PF01207">
    <property type="entry name" value="Dus"/>
    <property type="match status" value="1"/>
</dbReference>
<keyword evidence="3" id="KW-0288">FMN</keyword>
<evidence type="ECO:0000256" key="4">
    <source>
        <dbReference type="ARBA" id="ARBA00022664"/>
    </source>
</evidence>
<name>A0AAJ6YPE3_9HYME</name>
<dbReference type="AlphaFoldDB" id="A0AAJ6YPE3"/>
<proteinExistence type="predicted"/>
<evidence type="ECO:0000256" key="9">
    <source>
        <dbReference type="ARBA" id="ARBA00071722"/>
    </source>
</evidence>
<gene>
    <name evidence="13" type="primary">LOC105365352</name>
</gene>
<dbReference type="InterPro" id="IPR013785">
    <property type="entry name" value="Aldolase_TIM"/>
</dbReference>
<keyword evidence="8" id="KW-0520">NAD</keyword>
<keyword evidence="7" id="KW-0560">Oxidoreductase</keyword>
<dbReference type="CTD" id="35179"/>
<dbReference type="Gene3D" id="3.20.20.70">
    <property type="entry name" value="Aldolase class I"/>
    <property type="match status" value="1"/>
</dbReference>
<evidence type="ECO:0000256" key="2">
    <source>
        <dbReference type="ARBA" id="ARBA00022630"/>
    </source>
</evidence>
<evidence type="ECO:0000313" key="13">
    <source>
        <dbReference type="RefSeq" id="XP_011501791.1"/>
    </source>
</evidence>
<evidence type="ECO:0000256" key="7">
    <source>
        <dbReference type="ARBA" id="ARBA00023002"/>
    </source>
</evidence>
<dbReference type="PANTHER" id="PTHR11082">
    <property type="entry name" value="TRNA-DIHYDROURIDINE SYNTHASE"/>
    <property type="match status" value="1"/>
</dbReference>
<dbReference type="GO" id="GO:0050660">
    <property type="term" value="F:flavin adenine dinucleotide binding"/>
    <property type="evidence" value="ECO:0007669"/>
    <property type="project" value="InterPro"/>
</dbReference>
<dbReference type="Proteomes" id="UP000695007">
    <property type="component" value="Unplaced"/>
</dbReference>
<keyword evidence="2" id="KW-0285">Flavoprotein</keyword>
<dbReference type="SUPFAM" id="SSF51395">
    <property type="entry name" value="FMN-linked oxidoreductases"/>
    <property type="match status" value="1"/>
</dbReference>
<dbReference type="RefSeq" id="XP_011501791.1">
    <property type="nucleotide sequence ID" value="XM_011503489.1"/>
</dbReference>